<sequence length="40" mass="4596">MLSIFTKRIILGAKLQLLSIFIKKIDYCKSLSSFNYLALT</sequence>
<dbReference type="AlphaFoldDB" id="A0A090W8J3"/>
<comment type="caution">
    <text evidence="1">The sequence shown here is derived from an EMBL/GenBank/DDBJ whole genome shotgun (WGS) entry which is preliminary data.</text>
</comment>
<name>A0A090W8J3_9FLAO</name>
<gene>
    <name evidence="1" type="ORF">JCM19302_2542</name>
</gene>
<protein>
    <submittedName>
        <fullName evidence="1">Uncharacterized protein</fullName>
    </submittedName>
</protein>
<evidence type="ECO:0000313" key="1">
    <source>
        <dbReference type="EMBL" id="GAL73276.1"/>
    </source>
</evidence>
<reference evidence="1 2" key="1">
    <citation type="journal article" date="2014" name="Genome Announc.">
        <title>Draft Genome Sequence of Marine Flavobacterium Jejuia pallidilutea Strain 11shimoA1 and Pigmentation Mutants.</title>
        <authorList>
            <person name="Takatani N."/>
            <person name="Nakanishi M."/>
            <person name="Meirelles P."/>
            <person name="Mino S."/>
            <person name="Suda W."/>
            <person name="Oshima K."/>
            <person name="Hattori M."/>
            <person name="Ohkuma M."/>
            <person name="Hosokawa M."/>
            <person name="Miyashita K."/>
            <person name="Thompson F.L."/>
            <person name="Niwa A."/>
            <person name="Sawabe T."/>
            <person name="Sawabe T."/>
        </authorList>
    </citation>
    <scope>NUCLEOTIDE SEQUENCE [LARGE SCALE GENOMIC DNA]</scope>
    <source>
        <strain evidence="2">JCM19302</strain>
    </source>
</reference>
<dbReference type="Proteomes" id="UP000029646">
    <property type="component" value="Unassembled WGS sequence"/>
</dbReference>
<organism evidence="1 2">
    <name type="scientific">Jejuia pallidilutea</name>
    <dbReference type="NCBI Taxonomy" id="504487"/>
    <lineage>
        <taxon>Bacteria</taxon>
        <taxon>Pseudomonadati</taxon>
        <taxon>Bacteroidota</taxon>
        <taxon>Flavobacteriia</taxon>
        <taxon>Flavobacteriales</taxon>
        <taxon>Flavobacteriaceae</taxon>
        <taxon>Jejuia</taxon>
    </lineage>
</organism>
<proteinExistence type="predicted"/>
<accession>A0A090W8J3</accession>
<dbReference type="EMBL" id="BBNS01000046">
    <property type="protein sequence ID" value="GAL73276.1"/>
    <property type="molecule type" value="Genomic_DNA"/>
</dbReference>
<evidence type="ECO:0000313" key="2">
    <source>
        <dbReference type="Proteomes" id="UP000029646"/>
    </source>
</evidence>